<dbReference type="Pfam" id="PF16290">
    <property type="entry name" value="DUF4936"/>
    <property type="match status" value="1"/>
</dbReference>
<name>A0ABP9QBU6_9RHOO</name>
<gene>
    <name evidence="1" type="ORF">GCM10025770_04630</name>
</gene>
<dbReference type="RefSeq" id="WP_345531212.1">
    <property type="nucleotide sequence ID" value="NZ_BAABLD010000002.1"/>
</dbReference>
<keyword evidence="2" id="KW-1185">Reference proteome</keyword>
<organism evidence="1 2">
    <name type="scientific">Viridibacterium curvum</name>
    <dbReference type="NCBI Taxonomy" id="1101404"/>
    <lineage>
        <taxon>Bacteria</taxon>
        <taxon>Pseudomonadati</taxon>
        <taxon>Pseudomonadota</taxon>
        <taxon>Betaproteobacteria</taxon>
        <taxon>Rhodocyclales</taxon>
        <taxon>Rhodocyclaceae</taxon>
        <taxon>Viridibacterium</taxon>
    </lineage>
</organism>
<accession>A0ABP9QBU6</accession>
<dbReference type="InterPro" id="IPR032556">
    <property type="entry name" value="DUF4936"/>
</dbReference>
<reference evidence="2" key="1">
    <citation type="journal article" date="2019" name="Int. J. Syst. Evol. Microbiol.">
        <title>The Global Catalogue of Microorganisms (GCM) 10K type strain sequencing project: providing services to taxonomists for standard genome sequencing and annotation.</title>
        <authorList>
            <consortium name="The Broad Institute Genomics Platform"/>
            <consortium name="The Broad Institute Genome Sequencing Center for Infectious Disease"/>
            <person name="Wu L."/>
            <person name="Ma J."/>
        </authorList>
    </citation>
    <scope>NUCLEOTIDE SEQUENCE [LARGE SCALE GENOMIC DNA]</scope>
    <source>
        <strain evidence="2">JCM 18715</strain>
    </source>
</reference>
<evidence type="ECO:0008006" key="3">
    <source>
        <dbReference type="Google" id="ProtNLM"/>
    </source>
</evidence>
<dbReference type="EMBL" id="BAABLD010000002">
    <property type="protein sequence ID" value="GAA5159028.1"/>
    <property type="molecule type" value="Genomic_DNA"/>
</dbReference>
<sequence length="92" mass="10365">MTAFYVYYRVAPQQNAAVQAAVLRLFSLMQTQTGVAGRLMRRVDDATTWMEVYEGVGNAEAFSDALQQNTLVCGLPVLLDDPKRVVERFEDF</sequence>
<proteinExistence type="predicted"/>
<evidence type="ECO:0000313" key="2">
    <source>
        <dbReference type="Proteomes" id="UP001500547"/>
    </source>
</evidence>
<dbReference type="Proteomes" id="UP001500547">
    <property type="component" value="Unassembled WGS sequence"/>
</dbReference>
<comment type="caution">
    <text evidence="1">The sequence shown here is derived from an EMBL/GenBank/DDBJ whole genome shotgun (WGS) entry which is preliminary data.</text>
</comment>
<evidence type="ECO:0000313" key="1">
    <source>
        <dbReference type="EMBL" id="GAA5159028.1"/>
    </source>
</evidence>
<protein>
    <recommendedName>
        <fullName evidence="3">DUF4936 family protein</fullName>
    </recommendedName>
</protein>